<feature type="chain" id="PRO_5047406641" evidence="4">
    <location>
        <begin position="25"/>
        <end position="195"/>
    </location>
</feature>
<accession>A0ABR9X8K2</accession>
<keyword evidence="3" id="KW-0802">TPR repeat</keyword>
<dbReference type="PANTHER" id="PTHR23083">
    <property type="entry name" value="TETRATRICOPEPTIDE REPEAT PROTEIN, TPR"/>
    <property type="match status" value="1"/>
</dbReference>
<evidence type="ECO:0000256" key="3">
    <source>
        <dbReference type="PROSITE-ProRule" id="PRU00339"/>
    </source>
</evidence>
<evidence type="ECO:0000256" key="4">
    <source>
        <dbReference type="SAM" id="SignalP"/>
    </source>
</evidence>
<evidence type="ECO:0000256" key="2">
    <source>
        <dbReference type="ARBA" id="ARBA00038251"/>
    </source>
</evidence>
<evidence type="ECO:0000313" key="6">
    <source>
        <dbReference type="Proteomes" id="UP000607796"/>
    </source>
</evidence>
<dbReference type="EMBL" id="JADFFK010000023">
    <property type="protein sequence ID" value="MBE9639878.1"/>
    <property type="molecule type" value="Genomic_DNA"/>
</dbReference>
<protein>
    <submittedName>
        <fullName evidence="5">Tetratricopeptide repeat protein</fullName>
    </submittedName>
</protein>
<comment type="similarity">
    <text evidence="2">Belongs to the YPP1 family.</text>
</comment>
<dbReference type="PANTHER" id="PTHR23083:SF464">
    <property type="entry name" value="TETRATRICOPEPTIDE REPEAT DOMAIN 7, ISOFORM A"/>
    <property type="match status" value="1"/>
</dbReference>
<gene>
    <name evidence="5" type="ORF">IQ782_23780</name>
</gene>
<feature type="signal peptide" evidence="4">
    <location>
        <begin position="1"/>
        <end position="24"/>
    </location>
</feature>
<sequence>MSPRPACAAAVLVCLAACSTGGLGGFGGPATLEQQRGTPYAPTLDPRGAEVDQLLVGHRLMQAGEAELALEAYTRAAGSNGLTAEVLSSLGSANLALGRLGQAETLLRRAVEVEPTWPEAWNNLGVVLIESGQTSEAAEIFRRAYALDNGESDAIRDNLRLALAKRDDTGYDPAQNQDYRLVRRGSGDFLIRRDG</sequence>
<keyword evidence="6" id="KW-1185">Reference proteome</keyword>
<dbReference type="InterPro" id="IPR011990">
    <property type="entry name" value="TPR-like_helical_dom_sf"/>
</dbReference>
<name>A0ABR9X8K2_9RHOB</name>
<dbReference type="Proteomes" id="UP000607796">
    <property type="component" value="Unassembled WGS sequence"/>
</dbReference>
<keyword evidence="4" id="KW-0732">Signal</keyword>
<dbReference type="InterPro" id="IPR051722">
    <property type="entry name" value="Endocytosis_PI4K-reg_protein"/>
</dbReference>
<comment type="function">
    <text evidence="1">Involved in endocytosis.</text>
</comment>
<organism evidence="5 6">
    <name type="scientific">Salipiger mangrovisoli</name>
    <dbReference type="NCBI Taxonomy" id="2865933"/>
    <lineage>
        <taxon>Bacteria</taxon>
        <taxon>Pseudomonadati</taxon>
        <taxon>Pseudomonadota</taxon>
        <taxon>Alphaproteobacteria</taxon>
        <taxon>Rhodobacterales</taxon>
        <taxon>Roseobacteraceae</taxon>
        <taxon>Salipiger</taxon>
    </lineage>
</organism>
<dbReference type="Pfam" id="PF13432">
    <property type="entry name" value="TPR_16"/>
    <property type="match status" value="1"/>
</dbReference>
<comment type="caution">
    <text evidence="5">The sequence shown here is derived from an EMBL/GenBank/DDBJ whole genome shotgun (WGS) entry which is preliminary data.</text>
</comment>
<dbReference type="InterPro" id="IPR019734">
    <property type="entry name" value="TPR_rpt"/>
</dbReference>
<dbReference type="SUPFAM" id="SSF48452">
    <property type="entry name" value="TPR-like"/>
    <property type="match status" value="1"/>
</dbReference>
<proteinExistence type="inferred from homology"/>
<reference evidence="5 6" key="1">
    <citation type="journal article" date="2021" name="Int. J. Syst. Evol. Microbiol.">
        <title>Salipiger mangrovisoli sp. nov., isolated from mangrove soil and the proposal for the reclassification of Paraphaeobacter pallidus as Salipiger pallidus comb. nov.</title>
        <authorList>
            <person name="Du J."/>
            <person name="Liu Y."/>
            <person name="Pei T."/>
            <person name="Deng M.R."/>
            <person name="Zhu H."/>
        </authorList>
    </citation>
    <scope>NUCLEOTIDE SEQUENCE [LARGE SCALE GENOMIC DNA]</scope>
    <source>
        <strain evidence="5 6">6D45A</strain>
    </source>
</reference>
<dbReference type="Gene3D" id="1.25.40.10">
    <property type="entry name" value="Tetratricopeptide repeat domain"/>
    <property type="match status" value="1"/>
</dbReference>
<dbReference type="SMART" id="SM00028">
    <property type="entry name" value="TPR"/>
    <property type="match status" value="2"/>
</dbReference>
<evidence type="ECO:0000256" key="1">
    <source>
        <dbReference type="ARBA" id="ARBA00002550"/>
    </source>
</evidence>
<evidence type="ECO:0000313" key="5">
    <source>
        <dbReference type="EMBL" id="MBE9639878.1"/>
    </source>
</evidence>
<feature type="repeat" description="TPR" evidence="3">
    <location>
        <begin position="118"/>
        <end position="151"/>
    </location>
</feature>
<dbReference type="RefSeq" id="WP_194137155.1">
    <property type="nucleotide sequence ID" value="NZ_JADFFK010000023.1"/>
</dbReference>
<feature type="repeat" description="TPR" evidence="3">
    <location>
        <begin position="84"/>
        <end position="117"/>
    </location>
</feature>
<dbReference type="PROSITE" id="PS50005">
    <property type="entry name" value="TPR"/>
    <property type="match status" value="2"/>
</dbReference>